<evidence type="ECO:0000256" key="7">
    <source>
        <dbReference type="ARBA" id="ARBA00022723"/>
    </source>
</evidence>
<reference evidence="13 14" key="1">
    <citation type="submission" date="2019-02" db="EMBL/GenBank/DDBJ databases">
        <title>Genome sequencing of the rare red list fungi Phlebia centrifuga.</title>
        <authorList>
            <person name="Buettner E."/>
            <person name="Kellner H."/>
        </authorList>
    </citation>
    <scope>NUCLEOTIDE SEQUENCE [LARGE SCALE GENOMIC DNA]</scope>
    <source>
        <strain evidence="13 14">DSM 108282</strain>
    </source>
</reference>
<dbReference type="SUPFAM" id="SSF48264">
    <property type="entry name" value="Cytochrome P450"/>
    <property type="match status" value="1"/>
</dbReference>
<keyword evidence="14" id="KW-1185">Reference proteome</keyword>
<comment type="cofactor">
    <cofactor evidence="1">
        <name>heme</name>
        <dbReference type="ChEBI" id="CHEBI:30413"/>
    </cofactor>
</comment>
<evidence type="ECO:0000256" key="4">
    <source>
        <dbReference type="ARBA" id="ARBA00010617"/>
    </source>
</evidence>
<evidence type="ECO:0000256" key="12">
    <source>
        <dbReference type="ARBA" id="ARBA00023136"/>
    </source>
</evidence>
<name>A0A4S4KJ35_9APHY</name>
<keyword evidence="7" id="KW-0479">Metal-binding</keyword>
<gene>
    <name evidence="13" type="ORF">EW026_g3806</name>
</gene>
<dbReference type="PANTHER" id="PTHR46300">
    <property type="entry name" value="P450, PUTATIVE (EUROFUNG)-RELATED-RELATED"/>
    <property type="match status" value="1"/>
</dbReference>
<dbReference type="InterPro" id="IPR050364">
    <property type="entry name" value="Cytochrome_P450_fung"/>
</dbReference>
<evidence type="ECO:0000313" key="13">
    <source>
        <dbReference type="EMBL" id="THG98381.1"/>
    </source>
</evidence>
<evidence type="ECO:0008006" key="15">
    <source>
        <dbReference type="Google" id="ProtNLM"/>
    </source>
</evidence>
<dbReference type="GO" id="GO:0016705">
    <property type="term" value="F:oxidoreductase activity, acting on paired donors, with incorporation or reduction of molecular oxygen"/>
    <property type="evidence" value="ECO:0007669"/>
    <property type="project" value="InterPro"/>
</dbReference>
<dbReference type="AlphaFoldDB" id="A0A4S4KJ35"/>
<dbReference type="Gene3D" id="1.10.630.10">
    <property type="entry name" value="Cytochrome P450"/>
    <property type="match status" value="1"/>
</dbReference>
<dbReference type="InterPro" id="IPR036396">
    <property type="entry name" value="Cyt_P450_sf"/>
</dbReference>
<proteinExistence type="inferred from homology"/>
<dbReference type="Pfam" id="PF00067">
    <property type="entry name" value="p450"/>
    <property type="match status" value="1"/>
</dbReference>
<keyword evidence="6" id="KW-0812">Transmembrane</keyword>
<comment type="pathway">
    <text evidence="3">Secondary metabolite biosynthesis.</text>
</comment>
<keyword evidence="11" id="KW-0503">Monooxygenase</keyword>
<evidence type="ECO:0000256" key="8">
    <source>
        <dbReference type="ARBA" id="ARBA00022989"/>
    </source>
</evidence>
<evidence type="ECO:0000256" key="3">
    <source>
        <dbReference type="ARBA" id="ARBA00005179"/>
    </source>
</evidence>
<evidence type="ECO:0000256" key="2">
    <source>
        <dbReference type="ARBA" id="ARBA00004167"/>
    </source>
</evidence>
<keyword evidence="8" id="KW-1133">Transmembrane helix</keyword>
<evidence type="ECO:0000256" key="6">
    <source>
        <dbReference type="ARBA" id="ARBA00022692"/>
    </source>
</evidence>
<comment type="caution">
    <text evidence="13">The sequence shown here is derived from an EMBL/GenBank/DDBJ whole genome shotgun (WGS) entry which is preliminary data.</text>
</comment>
<comment type="subcellular location">
    <subcellularLocation>
        <location evidence="2">Membrane</location>
        <topology evidence="2">Single-pass membrane protein</topology>
    </subcellularLocation>
</comment>
<evidence type="ECO:0000256" key="11">
    <source>
        <dbReference type="ARBA" id="ARBA00023033"/>
    </source>
</evidence>
<dbReference type="InterPro" id="IPR001128">
    <property type="entry name" value="Cyt_P450"/>
</dbReference>
<accession>A0A4S4KJ35</accession>
<evidence type="ECO:0000256" key="10">
    <source>
        <dbReference type="ARBA" id="ARBA00023004"/>
    </source>
</evidence>
<dbReference type="GO" id="GO:0016020">
    <property type="term" value="C:membrane"/>
    <property type="evidence" value="ECO:0007669"/>
    <property type="project" value="UniProtKB-SubCell"/>
</dbReference>
<dbReference type="GO" id="GO:0005506">
    <property type="term" value="F:iron ion binding"/>
    <property type="evidence" value="ECO:0007669"/>
    <property type="project" value="InterPro"/>
</dbReference>
<dbReference type="GO" id="GO:0004497">
    <property type="term" value="F:monooxygenase activity"/>
    <property type="evidence" value="ECO:0007669"/>
    <property type="project" value="UniProtKB-KW"/>
</dbReference>
<dbReference type="PANTHER" id="PTHR46300:SF7">
    <property type="entry name" value="P450, PUTATIVE (EUROFUNG)-RELATED"/>
    <property type="match status" value="1"/>
</dbReference>
<keyword evidence="10" id="KW-0408">Iron</keyword>
<keyword evidence="9" id="KW-0560">Oxidoreductase</keyword>
<dbReference type="PRINTS" id="PR00463">
    <property type="entry name" value="EP450I"/>
</dbReference>
<dbReference type="Proteomes" id="UP000309038">
    <property type="component" value="Unassembled WGS sequence"/>
</dbReference>
<evidence type="ECO:0000256" key="1">
    <source>
        <dbReference type="ARBA" id="ARBA00001971"/>
    </source>
</evidence>
<keyword evidence="5" id="KW-0349">Heme</keyword>
<evidence type="ECO:0000313" key="14">
    <source>
        <dbReference type="Proteomes" id="UP000309038"/>
    </source>
</evidence>
<keyword evidence="12" id="KW-0472">Membrane</keyword>
<sequence length="185" mass="20735">MEADDSGHVEFAVRHGQTKDASELERLSHLNFDPQEEQLIKDVAAIAYAAGSDTTVSALLSFFLALIVYPDVQIKAQAEIDRIIGKDRLPTFEDRNDLPYIDCIVWECLRWNPVTPLGLARKVTEDDEYQGYQIPKNTTILPNVWALLHEESMYPDPMKFNPDRFEDLGPADLIDGSLGCVLGVG</sequence>
<dbReference type="EMBL" id="SGPJ01000122">
    <property type="protein sequence ID" value="THG98381.1"/>
    <property type="molecule type" value="Genomic_DNA"/>
</dbReference>
<protein>
    <recommendedName>
        <fullName evidence="15">Cytochrome P450</fullName>
    </recommendedName>
</protein>
<evidence type="ECO:0000256" key="5">
    <source>
        <dbReference type="ARBA" id="ARBA00022617"/>
    </source>
</evidence>
<dbReference type="InterPro" id="IPR002401">
    <property type="entry name" value="Cyt_P450_E_grp-I"/>
</dbReference>
<evidence type="ECO:0000256" key="9">
    <source>
        <dbReference type="ARBA" id="ARBA00023002"/>
    </source>
</evidence>
<organism evidence="13 14">
    <name type="scientific">Hermanssonia centrifuga</name>
    <dbReference type="NCBI Taxonomy" id="98765"/>
    <lineage>
        <taxon>Eukaryota</taxon>
        <taxon>Fungi</taxon>
        <taxon>Dikarya</taxon>
        <taxon>Basidiomycota</taxon>
        <taxon>Agaricomycotina</taxon>
        <taxon>Agaricomycetes</taxon>
        <taxon>Polyporales</taxon>
        <taxon>Meruliaceae</taxon>
        <taxon>Hermanssonia</taxon>
    </lineage>
</organism>
<comment type="similarity">
    <text evidence="4">Belongs to the cytochrome P450 family.</text>
</comment>
<dbReference type="GO" id="GO:0020037">
    <property type="term" value="F:heme binding"/>
    <property type="evidence" value="ECO:0007669"/>
    <property type="project" value="InterPro"/>
</dbReference>